<dbReference type="SMART" id="SM00387">
    <property type="entry name" value="HATPase_c"/>
    <property type="match status" value="1"/>
</dbReference>
<evidence type="ECO:0000313" key="9">
    <source>
        <dbReference type="EMBL" id="MFB2894855.1"/>
    </source>
</evidence>
<reference evidence="9 10" key="1">
    <citation type="submission" date="2024-09" db="EMBL/GenBank/DDBJ databases">
        <title>Floridaenema gen nov. (Aerosakkonemataceae, Aerosakkonematales ord. nov., Cyanobacteria) from benthic tropical and subtropical fresh waters, with the description of four new species.</title>
        <authorList>
            <person name="Moretto J.A."/>
            <person name="Berthold D.E."/>
            <person name="Lefler F.W."/>
            <person name="Huang I.-S."/>
            <person name="Laughinghouse H. IV."/>
        </authorList>
    </citation>
    <scope>NUCLEOTIDE SEQUENCE [LARGE SCALE GENOMIC DNA]</scope>
    <source>
        <strain evidence="9 10">BLCC-F50</strain>
    </source>
</reference>
<feature type="transmembrane region" description="Helical" evidence="7">
    <location>
        <begin position="186"/>
        <end position="207"/>
    </location>
</feature>
<evidence type="ECO:0000313" key="10">
    <source>
        <dbReference type="Proteomes" id="UP001576784"/>
    </source>
</evidence>
<accession>A0ABV4XT07</accession>
<dbReference type="Pfam" id="PF02518">
    <property type="entry name" value="HATPase_c"/>
    <property type="match status" value="1"/>
</dbReference>
<evidence type="ECO:0000256" key="1">
    <source>
        <dbReference type="ARBA" id="ARBA00000085"/>
    </source>
</evidence>
<feature type="domain" description="Histidine kinase" evidence="8">
    <location>
        <begin position="227"/>
        <end position="449"/>
    </location>
</feature>
<dbReference type="InterPro" id="IPR005467">
    <property type="entry name" value="His_kinase_dom"/>
</dbReference>
<evidence type="ECO:0000256" key="7">
    <source>
        <dbReference type="SAM" id="Phobius"/>
    </source>
</evidence>
<dbReference type="InterPro" id="IPR049835">
    <property type="entry name" value="RppB"/>
</dbReference>
<gene>
    <name evidence="9" type="primary">rppB</name>
    <name evidence="9" type="ORF">ACE1CI_18255</name>
</gene>
<dbReference type="SUPFAM" id="SSF55874">
    <property type="entry name" value="ATPase domain of HSP90 chaperone/DNA topoisomerase II/histidine kinase"/>
    <property type="match status" value="1"/>
</dbReference>
<dbReference type="InterPro" id="IPR036890">
    <property type="entry name" value="HATPase_C_sf"/>
</dbReference>
<proteinExistence type="predicted"/>
<dbReference type="PANTHER" id="PTHR45453:SF1">
    <property type="entry name" value="PHOSPHATE REGULON SENSOR PROTEIN PHOR"/>
    <property type="match status" value="1"/>
</dbReference>
<evidence type="ECO:0000256" key="2">
    <source>
        <dbReference type="ARBA" id="ARBA00012438"/>
    </source>
</evidence>
<dbReference type="Gene3D" id="1.10.287.130">
    <property type="match status" value="1"/>
</dbReference>
<dbReference type="InterPro" id="IPR036097">
    <property type="entry name" value="HisK_dim/P_sf"/>
</dbReference>
<dbReference type="SMART" id="SM00388">
    <property type="entry name" value="HisKA"/>
    <property type="match status" value="1"/>
</dbReference>
<dbReference type="PRINTS" id="PR00344">
    <property type="entry name" value="BCTRLSENSOR"/>
</dbReference>
<dbReference type="Pfam" id="PF00512">
    <property type="entry name" value="HisKA"/>
    <property type="match status" value="1"/>
</dbReference>
<dbReference type="InterPro" id="IPR004358">
    <property type="entry name" value="Sig_transdc_His_kin-like_C"/>
</dbReference>
<dbReference type="Gene3D" id="3.30.565.10">
    <property type="entry name" value="Histidine kinase-like ATPase, C-terminal domain"/>
    <property type="match status" value="1"/>
</dbReference>
<dbReference type="PANTHER" id="PTHR45453">
    <property type="entry name" value="PHOSPHATE REGULON SENSOR PROTEIN PHOR"/>
    <property type="match status" value="1"/>
</dbReference>
<evidence type="ECO:0000256" key="6">
    <source>
        <dbReference type="ARBA" id="ARBA00023012"/>
    </source>
</evidence>
<evidence type="ECO:0000256" key="4">
    <source>
        <dbReference type="ARBA" id="ARBA00022679"/>
    </source>
</evidence>
<sequence>MMHQNRLFRRTRLQLAGWYAGVMGCILGLCGFGLYQVIAHAYQETIDQGLESVADAIHQSIEPVLQQPGQLQKLAQQLSLELCHTQANCITQGTLVKHRISGAVAPVSFYLRLSKLSNKPIAIAGLPLDQLPMTSGSPRWLILKTASGEQFRQISLPLQSKNQQWGYLQLGRSLADLDQHLTALRLTMLLGCPVALILVGLSSWWLAGLAMRPIYRSYQQIQQFTSDAAHELRTPLTAMQSTIDSTLLQVNSTQTAVLEVTNTQLNKLKNQTLRLSQLVKDLLLLTRLERQEPPQETFCCLNDLISDLIEELAFMAIANQVTLTAQFQVSEPVAVLGNEQQLYRLVSNLIDNAIQATSSGGKVIVLLNKSESYAIIQVQDTGVGIAPEDQRRIFDRFYRVQADRSRHTGGAGLGLAIVQAIVQTHQGSIHVQSQLGKGSTFTVRLLLEHK</sequence>
<dbReference type="GO" id="GO:0004673">
    <property type="term" value="F:protein histidine kinase activity"/>
    <property type="evidence" value="ECO:0007669"/>
    <property type="project" value="UniProtKB-EC"/>
</dbReference>
<evidence type="ECO:0000256" key="3">
    <source>
        <dbReference type="ARBA" id="ARBA00022553"/>
    </source>
</evidence>
<keyword evidence="10" id="KW-1185">Reference proteome</keyword>
<keyword evidence="4 9" id="KW-0808">Transferase</keyword>
<dbReference type="EC" id="2.7.13.3" evidence="2"/>
<feature type="transmembrane region" description="Helical" evidence="7">
    <location>
        <begin position="16"/>
        <end position="38"/>
    </location>
</feature>
<dbReference type="PROSITE" id="PS51257">
    <property type="entry name" value="PROKAR_LIPOPROTEIN"/>
    <property type="match status" value="1"/>
</dbReference>
<keyword evidence="7" id="KW-1133">Transmembrane helix</keyword>
<keyword evidence="7" id="KW-0812">Transmembrane</keyword>
<dbReference type="PROSITE" id="PS50109">
    <property type="entry name" value="HIS_KIN"/>
    <property type="match status" value="1"/>
</dbReference>
<dbReference type="RefSeq" id="WP_413264496.1">
    <property type="nucleotide sequence ID" value="NZ_JBHFNR010000131.1"/>
</dbReference>
<dbReference type="InterPro" id="IPR003661">
    <property type="entry name" value="HisK_dim/P_dom"/>
</dbReference>
<keyword evidence="7" id="KW-0472">Membrane</keyword>
<evidence type="ECO:0000259" key="8">
    <source>
        <dbReference type="PROSITE" id="PS50109"/>
    </source>
</evidence>
<dbReference type="InterPro" id="IPR050351">
    <property type="entry name" value="BphY/WalK/GraS-like"/>
</dbReference>
<dbReference type="InterPro" id="IPR003594">
    <property type="entry name" value="HATPase_dom"/>
</dbReference>
<comment type="catalytic activity">
    <reaction evidence="1">
        <text>ATP + protein L-histidine = ADP + protein N-phospho-L-histidine.</text>
        <dbReference type="EC" id="2.7.13.3"/>
    </reaction>
</comment>
<keyword evidence="6" id="KW-0902">Two-component regulatory system</keyword>
<protein>
    <recommendedName>
        <fullName evidence="2">histidine kinase</fullName>
        <ecNumber evidence="2">2.7.13.3</ecNumber>
    </recommendedName>
</protein>
<dbReference type="CDD" id="cd00075">
    <property type="entry name" value="HATPase"/>
    <property type="match status" value="1"/>
</dbReference>
<dbReference type="Proteomes" id="UP001576784">
    <property type="component" value="Unassembled WGS sequence"/>
</dbReference>
<dbReference type="NCBIfam" id="NF041735">
    <property type="entry name" value="hist_kin_RppB"/>
    <property type="match status" value="1"/>
</dbReference>
<keyword evidence="5 9" id="KW-0418">Kinase</keyword>
<dbReference type="SUPFAM" id="SSF47384">
    <property type="entry name" value="Homodimeric domain of signal transducing histidine kinase"/>
    <property type="match status" value="1"/>
</dbReference>
<evidence type="ECO:0000256" key="5">
    <source>
        <dbReference type="ARBA" id="ARBA00022777"/>
    </source>
</evidence>
<name>A0ABV4XT07_9CYAN</name>
<organism evidence="9 10">
    <name type="scientific">Floridaenema flaviceps BLCC-F50</name>
    <dbReference type="NCBI Taxonomy" id="3153642"/>
    <lineage>
        <taxon>Bacteria</taxon>
        <taxon>Bacillati</taxon>
        <taxon>Cyanobacteriota</taxon>
        <taxon>Cyanophyceae</taxon>
        <taxon>Oscillatoriophycideae</taxon>
        <taxon>Aerosakkonematales</taxon>
        <taxon>Aerosakkonemataceae</taxon>
        <taxon>Floridanema</taxon>
        <taxon>Floridanema flaviceps</taxon>
    </lineage>
</organism>
<keyword evidence="3" id="KW-0597">Phosphoprotein</keyword>
<dbReference type="CDD" id="cd00082">
    <property type="entry name" value="HisKA"/>
    <property type="match status" value="1"/>
</dbReference>
<comment type="caution">
    <text evidence="9">The sequence shown here is derived from an EMBL/GenBank/DDBJ whole genome shotgun (WGS) entry which is preliminary data.</text>
</comment>
<dbReference type="EMBL" id="JBHFNR010000131">
    <property type="protein sequence ID" value="MFB2894855.1"/>
    <property type="molecule type" value="Genomic_DNA"/>
</dbReference>